<dbReference type="Proteomes" id="UP000029558">
    <property type="component" value="Chromosome"/>
</dbReference>
<proteinExistence type="predicted"/>
<dbReference type="AlphaFoldDB" id="A0A1L6TDV1"/>
<name>A0A1L6TDV1_PISSA</name>
<dbReference type="InterPro" id="IPR021927">
    <property type="entry name" value="DUF3540"/>
</dbReference>
<accession>A0A1L6TDV1</accession>
<dbReference type="OrthoDB" id="6119047at2"/>
<dbReference type="EMBL" id="CP012508">
    <property type="protein sequence ID" value="ALB23617.1"/>
    <property type="molecule type" value="Genomic_DNA"/>
</dbReference>
<gene>
    <name evidence="1" type="ORF">KU39_2439</name>
</gene>
<keyword evidence="1" id="KW-0449">Lipoprotein</keyword>
<protein>
    <submittedName>
        <fullName evidence="1">Lipoprotein</fullName>
    </submittedName>
</protein>
<evidence type="ECO:0000313" key="1">
    <source>
        <dbReference type="EMBL" id="ALB23617.1"/>
    </source>
</evidence>
<evidence type="ECO:0000313" key="2">
    <source>
        <dbReference type="Proteomes" id="UP000029558"/>
    </source>
</evidence>
<reference evidence="1 2" key="1">
    <citation type="journal article" date="2014" name="Genome Announc.">
        <title>Comparative Genome Analysis of Two Isolates of the Fish Pathogen Piscirickettsia salmonis from Different Hosts Reveals Major Differences in Virulence-Associated Secretion Systems.</title>
        <authorList>
            <person name="Bohle H."/>
            <person name="Henriquez P."/>
            <person name="Grothusen H."/>
            <person name="Navas E."/>
            <person name="Sandoval A."/>
            <person name="Bustamante F."/>
            <person name="Bustos P."/>
            <person name="Mancilla M."/>
        </authorList>
    </citation>
    <scope>NUCLEOTIDE SEQUENCE [LARGE SCALE GENOMIC DNA]</scope>
    <source>
        <strain evidence="2">B1-32597</strain>
    </source>
</reference>
<sequence>MSGYRYTSKSKFNNFSHGPYGLYSTERDNNLLFSATIVMKSKSIYRVWSKQLGVINVQLAFSCLTVPEIDDEVLVYYESEEQSVILAVLKRCSNTAHLLTSDREIKILNDEFSIESKRFNLKIDSVDLAAKKMELDSKENQFKFDQLSVFGLSMNVAINSMRSVFSIFDQTIKQFLQKVKFSERKISEAEVIHAKEVNMKINNSFAIKSKQTNIQSSEYVNISSDLINMS</sequence>
<dbReference type="Pfam" id="PF12059">
    <property type="entry name" value="DUF3540"/>
    <property type="match status" value="1"/>
</dbReference>
<organism evidence="1 2">
    <name type="scientific">Piscirickettsia salmonis</name>
    <dbReference type="NCBI Taxonomy" id="1238"/>
    <lineage>
        <taxon>Bacteria</taxon>
        <taxon>Pseudomonadati</taxon>
        <taxon>Pseudomonadota</taxon>
        <taxon>Gammaproteobacteria</taxon>
        <taxon>Thiotrichales</taxon>
        <taxon>Piscirickettsiaceae</taxon>
        <taxon>Piscirickettsia</taxon>
    </lineage>
</organism>
<dbReference type="RefSeq" id="WP_027242854.1">
    <property type="nucleotide sequence ID" value="NZ_CP012508.1"/>
</dbReference>